<dbReference type="EMBL" id="JAUMKJ010000008">
    <property type="protein sequence ID" value="MDO3677061.1"/>
    <property type="molecule type" value="Genomic_DNA"/>
</dbReference>
<evidence type="ECO:0000313" key="2">
    <source>
        <dbReference type="Proteomes" id="UP001168883"/>
    </source>
</evidence>
<gene>
    <name evidence="1" type="ORF">Q3C12_08605</name>
</gene>
<proteinExistence type="predicted"/>
<comment type="caution">
    <text evidence="1">The sequence shown here is derived from an EMBL/GenBank/DDBJ whole genome shotgun (WGS) entry which is preliminary data.</text>
</comment>
<reference evidence="1" key="1">
    <citation type="submission" date="2023-07" db="EMBL/GenBank/DDBJ databases">
        <authorList>
            <person name="Aktuganov G."/>
            <person name="Boyko T."/>
            <person name="Delegan Y."/>
            <person name="Galimzianova N."/>
            <person name="Gilvanova E."/>
            <person name="Korobov V."/>
            <person name="Kuzmina L."/>
            <person name="Melentiev A."/>
            <person name="Milman P."/>
            <person name="Ryabova A."/>
            <person name="Stupak E."/>
            <person name="Yasakov T."/>
            <person name="Zharikova N."/>
            <person name="Zhurenko E."/>
        </authorList>
    </citation>
    <scope>NUCLEOTIDE SEQUENCE</scope>
    <source>
        <strain evidence="1">IB-739</strain>
    </source>
</reference>
<dbReference type="Proteomes" id="UP001168883">
    <property type="component" value="Unassembled WGS sequence"/>
</dbReference>
<dbReference type="RefSeq" id="WP_302877975.1">
    <property type="nucleotide sequence ID" value="NZ_JAUMKJ010000008.1"/>
</dbReference>
<sequence length="64" mass="6864">MKMARLTLKSTKLLGVSGELVAEAGTKGEKSYTFGYLYKGEGSPGANANFQFKTACLRQKNNSA</sequence>
<keyword evidence="2" id="KW-1185">Reference proteome</keyword>
<evidence type="ECO:0000313" key="1">
    <source>
        <dbReference type="EMBL" id="MDO3677061.1"/>
    </source>
</evidence>
<protein>
    <submittedName>
        <fullName evidence="1">Uncharacterized protein</fullName>
    </submittedName>
</protein>
<accession>A0ABT8V9M9</accession>
<name>A0ABT8V9M9_9BACL</name>
<organism evidence="1 2">
    <name type="scientific">Paenibacillus ehimensis</name>
    <dbReference type="NCBI Taxonomy" id="79264"/>
    <lineage>
        <taxon>Bacteria</taxon>
        <taxon>Bacillati</taxon>
        <taxon>Bacillota</taxon>
        <taxon>Bacilli</taxon>
        <taxon>Bacillales</taxon>
        <taxon>Paenibacillaceae</taxon>
        <taxon>Paenibacillus</taxon>
    </lineage>
</organism>